<feature type="compositionally biased region" description="Polar residues" evidence="1">
    <location>
        <begin position="723"/>
        <end position="732"/>
    </location>
</feature>
<reference evidence="2 3" key="1">
    <citation type="journal article" date="2011" name="Nat. Biotechnol.">
        <title>Comparative genomic analysis of the thermophilic biomass-degrading fungi Myceliophthora thermophila and Thielavia terrestris.</title>
        <authorList>
            <person name="Berka R.M."/>
            <person name="Grigoriev I.V."/>
            <person name="Otillar R."/>
            <person name="Salamov A."/>
            <person name="Grimwood J."/>
            <person name="Reid I."/>
            <person name="Ishmael N."/>
            <person name="John T."/>
            <person name="Darmond C."/>
            <person name="Moisan M.-C."/>
            <person name="Henrissat B."/>
            <person name="Coutinho P.M."/>
            <person name="Lombard V."/>
            <person name="Natvig D.O."/>
            <person name="Lindquist E."/>
            <person name="Schmutz J."/>
            <person name="Lucas S."/>
            <person name="Harris P."/>
            <person name="Powlowski J."/>
            <person name="Bellemare A."/>
            <person name="Taylor D."/>
            <person name="Butler G."/>
            <person name="de Vries R.P."/>
            <person name="Allijn I.E."/>
            <person name="van den Brink J."/>
            <person name="Ushinsky S."/>
            <person name="Storms R."/>
            <person name="Powell A.J."/>
            <person name="Paulsen I.T."/>
            <person name="Elbourne L.D.H."/>
            <person name="Baker S.E."/>
            <person name="Magnuson J."/>
            <person name="LaBoissiere S."/>
            <person name="Clutterbuck A.J."/>
            <person name="Martinez D."/>
            <person name="Wogulis M."/>
            <person name="de Leon A.L."/>
            <person name="Rey M.W."/>
            <person name="Tsang A."/>
        </authorList>
    </citation>
    <scope>NUCLEOTIDE SEQUENCE [LARGE SCALE GENOMIC DNA]</scope>
    <source>
        <strain evidence="3">ATCC 42464 / BCRC 31852 / DSM 1799</strain>
    </source>
</reference>
<dbReference type="OMA" id="QKDEGFQ"/>
<feature type="region of interest" description="Disordered" evidence="1">
    <location>
        <begin position="706"/>
        <end position="743"/>
    </location>
</feature>
<sequence length="924" mass="99229">MARRTYTLTELLGLRTNRVPNEVLAMANDPEIGTVTRTHCFSFLEICLTCESSSASCRPPTSRHKDDSSVTSDELVFKGTVSRRMGRDFAREASQNSIRGLSREIPRGAVQAVGPESAQNPPHPMEWKYRGRSDTEATTAEPIPAPTGVSAQRDEGFQRFYKAVVSPTHVRVTAGGRIVPNTRGPPSPTTKRANDNSIMDSHGLSDKAAISQPPTAPVSLSQAVPIVSPLVTGYPSGFQPLQTPVSFVPMTLGAHLHPGFPFPQGAVSPASMAPFIPASALKDLHSTKATEDDKQSKTKTSLSEPFYYNGQLICPVGTFPGPLGSPVVPVHMVGIPQGVAPQLPGNYMQPQSTQASSAATGSSYVTSNQSLSGLPSVVNHIVPANANFSGNTAPPISSIRPSDITKKQIGSFKQNLKYHEDQLQYNRHQIDEKDMEQRIQIIKGHIQRFEQTLKTQLEYEEAHFKATQGKNNGVPAQAGMAVEENKAQPQPPTLTVPLGYGAPGIKKEPDEAINQGVALATHGTTINVDQSGKPLHKSHVELASTGISSKPNAAGLPNEAATAPIFQPSGYASTWIGSKYAREMKACEEADKRIHALGVENTESLCEGEQRSVSQPFSASMAAAAHSESSLHGSDERGRSGSNSTKPQSGYGVPYLLGTLPKGVNPRTARDQDYVYKRPLTEEERRARFLYWGKAPKSAVRGLPKYDGKHFYPPSPIKEPSAEQAQDSSCRTTDSDGDPFRPMTPVQRVNIKGVSVSEDNCVSARLTRTISFETQVNGGSEDFTGGAPLKCENSLDAASVGQSDRRWDNTSAKLWQAVLRKGATSSALSSTTAQGFLPHYTGNAAASLTPSLSTNQISSTRDISSGKLSDVQDLSENSGPAPSNVPEKRRENCPPSGVSSLEDQFKHLAVDDATRREMAPAFSM</sequence>
<feature type="compositionally biased region" description="Polar residues" evidence="1">
    <location>
        <begin position="855"/>
        <end position="881"/>
    </location>
</feature>
<organism evidence="2 3">
    <name type="scientific">Thermothelomyces thermophilus (strain ATCC 42464 / BCRC 31852 / DSM 1799)</name>
    <name type="common">Sporotrichum thermophile</name>
    <dbReference type="NCBI Taxonomy" id="573729"/>
    <lineage>
        <taxon>Eukaryota</taxon>
        <taxon>Fungi</taxon>
        <taxon>Dikarya</taxon>
        <taxon>Ascomycota</taxon>
        <taxon>Pezizomycotina</taxon>
        <taxon>Sordariomycetes</taxon>
        <taxon>Sordariomycetidae</taxon>
        <taxon>Sordariales</taxon>
        <taxon>Chaetomiaceae</taxon>
        <taxon>Thermothelomyces</taxon>
    </lineage>
</organism>
<accession>G2QP17</accession>
<dbReference type="InParanoid" id="G2QP17"/>
<dbReference type="Proteomes" id="UP000007322">
    <property type="component" value="Chromosome 7"/>
</dbReference>
<name>G2QP17_THET4</name>
<gene>
    <name evidence="2" type="ORF">MYCTH_2121166</name>
</gene>
<feature type="compositionally biased region" description="Basic and acidic residues" evidence="1">
    <location>
        <begin position="903"/>
        <end position="912"/>
    </location>
</feature>
<protein>
    <submittedName>
        <fullName evidence="2">Uncharacterized protein</fullName>
    </submittedName>
</protein>
<feature type="region of interest" description="Disordered" evidence="1">
    <location>
        <begin position="112"/>
        <end position="152"/>
    </location>
</feature>
<dbReference type="eggNOG" id="ENOG502SVYW">
    <property type="taxonomic scope" value="Eukaryota"/>
</dbReference>
<dbReference type="KEGG" id="mtm:MYCTH_2121166"/>
<dbReference type="EMBL" id="CP003008">
    <property type="protein sequence ID" value="AEO61338.1"/>
    <property type="molecule type" value="Genomic_DNA"/>
</dbReference>
<dbReference type="GeneID" id="11506556"/>
<evidence type="ECO:0000313" key="3">
    <source>
        <dbReference type="Proteomes" id="UP000007322"/>
    </source>
</evidence>
<feature type="region of interest" description="Disordered" evidence="1">
    <location>
        <begin position="607"/>
        <end position="664"/>
    </location>
</feature>
<evidence type="ECO:0000256" key="1">
    <source>
        <dbReference type="SAM" id="MobiDB-lite"/>
    </source>
</evidence>
<dbReference type="HOGENOM" id="CLU_010344_0_0_1"/>
<feature type="region of interest" description="Disordered" evidence="1">
    <location>
        <begin position="176"/>
        <end position="215"/>
    </location>
</feature>
<feature type="compositionally biased region" description="Low complexity" evidence="1">
    <location>
        <begin position="618"/>
        <end position="630"/>
    </location>
</feature>
<proteinExistence type="predicted"/>
<dbReference type="STRING" id="573729.G2QP17"/>
<feature type="compositionally biased region" description="Basic and acidic residues" evidence="1">
    <location>
        <begin position="125"/>
        <end position="135"/>
    </location>
</feature>
<dbReference type="VEuPathDB" id="FungiDB:MYCTH_2121166"/>
<dbReference type="AlphaFoldDB" id="G2QP17"/>
<dbReference type="OrthoDB" id="5401902at2759"/>
<feature type="region of interest" description="Disordered" evidence="1">
    <location>
        <begin position="855"/>
        <end position="912"/>
    </location>
</feature>
<dbReference type="RefSeq" id="XP_003666583.1">
    <property type="nucleotide sequence ID" value="XM_003666535.1"/>
</dbReference>
<feature type="compositionally biased region" description="Polar residues" evidence="1">
    <location>
        <begin position="189"/>
        <end position="199"/>
    </location>
</feature>
<evidence type="ECO:0000313" key="2">
    <source>
        <dbReference type="EMBL" id="AEO61338.1"/>
    </source>
</evidence>
<keyword evidence="3" id="KW-1185">Reference proteome</keyword>